<sequence length="544" mass="58115">MKFYSVAIPSLAMILVATSLVREAQAFAPPRIVASSITSRTPGFANLRQSIRYDRINGEVEDDTSTTLQSSASDIELTSGKRRFLDSLPRIGRRKDELDDNILKTAIPNMINLGVVPLVNAVDTFWVGRLGLALALAGQSAANQASFTIFFLISFLPNIMTPLVASAVASGNEEEAQRRVCESIFLCTTLGLLGTGLLVAFPKQVLSALVLPGDAPAMAYAAPYLRWRAIGMVPSLISATGFAAYRGMLNTVTPLKVSLFTNAMNLVLDPLCMFGGGLGFLGAAVATAASETLGGLTYLRLLLRKGLARWSILLKPPSWKSLLPLLQGGAAMLFRQLTLNGAFLIATRRAQVMDPTGISGAAYGIATQISNVGIILMVAMQSTTAALVPASMAKEGPASARKCADRLMIWSTLMGIVLAVVQYASLPFIVPIFSTLPEVREAVKLPAFIASLTHILDGPIFAGEGVMMGLGSYRDLAIITGIWALFMVGGIMSPFGQRLDGIMWTIFFASIIAQISTVGHYLKIGPLANLKKKKEMEMETAPFS</sequence>
<comment type="caution">
    <text evidence="8">The sequence shown here is derived from an EMBL/GenBank/DDBJ whole genome shotgun (WGS) entry which is preliminary data.</text>
</comment>
<dbReference type="InterPro" id="IPR002528">
    <property type="entry name" value="MATE_fam"/>
</dbReference>
<accession>A0AAD2FWI0</accession>
<comment type="subcellular location">
    <subcellularLocation>
        <location evidence="1">Membrane</location>
        <topology evidence="1">Multi-pass membrane protein</topology>
    </subcellularLocation>
</comment>
<dbReference type="Pfam" id="PF01554">
    <property type="entry name" value="MatE"/>
    <property type="match status" value="2"/>
</dbReference>
<feature type="transmembrane region" description="Helical" evidence="6">
    <location>
        <begin position="476"/>
        <end position="495"/>
    </location>
</feature>
<feature type="transmembrane region" description="Helical" evidence="6">
    <location>
        <begin position="183"/>
        <end position="205"/>
    </location>
</feature>
<dbReference type="PANTHER" id="PTHR42893:SF46">
    <property type="entry name" value="PROTEIN DETOXIFICATION 44, CHLOROPLASTIC"/>
    <property type="match status" value="1"/>
</dbReference>
<feature type="chain" id="PRO_5042141296" description="Protein DETOXIFICATION" evidence="7">
    <location>
        <begin position="27"/>
        <end position="544"/>
    </location>
</feature>
<protein>
    <recommendedName>
        <fullName evidence="10">Protein DETOXIFICATION</fullName>
    </recommendedName>
</protein>
<keyword evidence="9" id="KW-1185">Reference proteome</keyword>
<evidence type="ECO:0000256" key="6">
    <source>
        <dbReference type="SAM" id="Phobius"/>
    </source>
</evidence>
<gene>
    <name evidence="8" type="ORF">CYCCA115_LOCUS15343</name>
</gene>
<feature type="transmembrane region" description="Helical" evidence="6">
    <location>
        <begin position="501"/>
        <end position="522"/>
    </location>
</feature>
<organism evidence="8 9">
    <name type="scientific">Cylindrotheca closterium</name>
    <dbReference type="NCBI Taxonomy" id="2856"/>
    <lineage>
        <taxon>Eukaryota</taxon>
        <taxon>Sar</taxon>
        <taxon>Stramenopiles</taxon>
        <taxon>Ochrophyta</taxon>
        <taxon>Bacillariophyta</taxon>
        <taxon>Bacillariophyceae</taxon>
        <taxon>Bacillariophycidae</taxon>
        <taxon>Bacillariales</taxon>
        <taxon>Bacillariaceae</taxon>
        <taxon>Cylindrotheca</taxon>
    </lineage>
</organism>
<reference evidence="8" key="1">
    <citation type="submission" date="2023-08" db="EMBL/GenBank/DDBJ databases">
        <authorList>
            <person name="Audoor S."/>
            <person name="Bilcke G."/>
        </authorList>
    </citation>
    <scope>NUCLEOTIDE SEQUENCE</scope>
</reference>
<feature type="transmembrane region" description="Helical" evidence="6">
    <location>
        <begin position="225"/>
        <end position="245"/>
    </location>
</feature>
<dbReference type="Proteomes" id="UP001295423">
    <property type="component" value="Unassembled WGS sequence"/>
</dbReference>
<proteinExistence type="inferred from homology"/>
<dbReference type="GO" id="GO:0042910">
    <property type="term" value="F:xenobiotic transmembrane transporter activity"/>
    <property type="evidence" value="ECO:0007669"/>
    <property type="project" value="InterPro"/>
</dbReference>
<dbReference type="EMBL" id="CAKOGP040001869">
    <property type="protein sequence ID" value="CAJ1954751.1"/>
    <property type="molecule type" value="Genomic_DNA"/>
</dbReference>
<evidence type="ECO:0000256" key="4">
    <source>
        <dbReference type="ARBA" id="ARBA00022989"/>
    </source>
</evidence>
<dbReference type="InterPro" id="IPR044644">
    <property type="entry name" value="DinF-like"/>
</dbReference>
<feature type="transmembrane region" description="Helical" evidence="6">
    <location>
        <begin position="365"/>
        <end position="388"/>
    </location>
</feature>
<feature type="transmembrane region" description="Helical" evidence="6">
    <location>
        <begin position="322"/>
        <end position="345"/>
    </location>
</feature>
<dbReference type="GO" id="GO:0015297">
    <property type="term" value="F:antiporter activity"/>
    <property type="evidence" value="ECO:0007669"/>
    <property type="project" value="InterPro"/>
</dbReference>
<feature type="transmembrane region" description="Helical" evidence="6">
    <location>
        <begin position="409"/>
        <end position="433"/>
    </location>
</feature>
<keyword evidence="7" id="KW-0732">Signal</keyword>
<keyword evidence="4 6" id="KW-1133">Transmembrane helix</keyword>
<evidence type="ECO:0000256" key="3">
    <source>
        <dbReference type="ARBA" id="ARBA00022692"/>
    </source>
</evidence>
<dbReference type="PANTHER" id="PTHR42893">
    <property type="entry name" value="PROTEIN DETOXIFICATION 44, CHLOROPLASTIC-RELATED"/>
    <property type="match status" value="1"/>
</dbReference>
<evidence type="ECO:0000256" key="2">
    <source>
        <dbReference type="ARBA" id="ARBA00010199"/>
    </source>
</evidence>
<evidence type="ECO:0008006" key="10">
    <source>
        <dbReference type="Google" id="ProtNLM"/>
    </source>
</evidence>
<name>A0AAD2FWI0_9STRA</name>
<evidence type="ECO:0000313" key="8">
    <source>
        <dbReference type="EMBL" id="CAJ1954751.1"/>
    </source>
</evidence>
<evidence type="ECO:0000256" key="1">
    <source>
        <dbReference type="ARBA" id="ARBA00004141"/>
    </source>
</evidence>
<keyword evidence="3 6" id="KW-0812">Transmembrane</keyword>
<evidence type="ECO:0000313" key="9">
    <source>
        <dbReference type="Proteomes" id="UP001295423"/>
    </source>
</evidence>
<dbReference type="GO" id="GO:0016020">
    <property type="term" value="C:membrane"/>
    <property type="evidence" value="ECO:0007669"/>
    <property type="project" value="UniProtKB-SubCell"/>
</dbReference>
<feature type="signal peptide" evidence="7">
    <location>
        <begin position="1"/>
        <end position="26"/>
    </location>
</feature>
<dbReference type="NCBIfam" id="TIGR00797">
    <property type="entry name" value="matE"/>
    <property type="match status" value="1"/>
</dbReference>
<keyword evidence="5 6" id="KW-0472">Membrane</keyword>
<dbReference type="AlphaFoldDB" id="A0AAD2FWI0"/>
<evidence type="ECO:0000256" key="7">
    <source>
        <dbReference type="SAM" id="SignalP"/>
    </source>
</evidence>
<evidence type="ECO:0000256" key="5">
    <source>
        <dbReference type="ARBA" id="ARBA00023136"/>
    </source>
</evidence>
<feature type="transmembrane region" description="Helical" evidence="6">
    <location>
        <begin position="149"/>
        <end position="171"/>
    </location>
</feature>
<comment type="similarity">
    <text evidence="2">Belongs to the multi antimicrobial extrusion (MATE) (TC 2.A.66.1) family.</text>
</comment>